<feature type="domain" description="OB" evidence="1">
    <location>
        <begin position="42"/>
        <end position="117"/>
    </location>
</feature>
<dbReference type="PANTHER" id="PTHR32294">
    <property type="entry name" value="DNA POLYMERASE III SUBUNIT ALPHA"/>
    <property type="match status" value="1"/>
</dbReference>
<name>A0A645G7W0_9ZZZZ</name>
<accession>A0A645G7W0</accession>
<proteinExistence type="predicted"/>
<dbReference type="PANTHER" id="PTHR32294:SF0">
    <property type="entry name" value="DNA POLYMERASE III SUBUNIT ALPHA"/>
    <property type="match status" value="1"/>
</dbReference>
<dbReference type="CDD" id="cd04485">
    <property type="entry name" value="DnaE_OBF"/>
    <property type="match status" value="1"/>
</dbReference>
<evidence type="ECO:0000259" key="1">
    <source>
        <dbReference type="Pfam" id="PF01336"/>
    </source>
</evidence>
<dbReference type="AlphaFoldDB" id="A0A645G7W0"/>
<organism evidence="2">
    <name type="scientific">bioreactor metagenome</name>
    <dbReference type="NCBI Taxonomy" id="1076179"/>
    <lineage>
        <taxon>unclassified sequences</taxon>
        <taxon>metagenomes</taxon>
        <taxon>ecological metagenomes</taxon>
    </lineage>
</organism>
<reference evidence="2" key="1">
    <citation type="submission" date="2019-08" db="EMBL/GenBank/DDBJ databases">
        <authorList>
            <person name="Kucharzyk K."/>
            <person name="Murdoch R.W."/>
            <person name="Higgins S."/>
            <person name="Loffler F."/>
        </authorList>
    </citation>
    <scope>NUCLEOTIDE SEQUENCE</scope>
</reference>
<dbReference type="EC" id="2.7.7.7" evidence="2"/>
<sequence length="192" mass="21663">MEKEIIGFYVSGHPLDAYGKLLKNKVSHKIESLEEAEHGEKVRVGGMVASVRHLLTKRGDSMATFVLEDQTESIKCIVFPKAYAACRDKMFAAKVLIAEGKLKKDEAKPEMIVEKIESPGKLYLRLPDSNDKILVAQIKEFLLKIPGDIEISVYYEDLKQYYCLPGIAGVALDDKMIMVLKEFLNEENVVLR</sequence>
<dbReference type="EMBL" id="VSSQ01071014">
    <property type="protein sequence ID" value="MPN22715.1"/>
    <property type="molecule type" value="Genomic_DNA"/>
</dbReference>
<dbReference type="InterPro" id="IPR004365">
    <property type="entry name" value="NA-bd_OB_tRNA"/>
</dbReference>
<protein>
    <submittedName>
        <fullName evidence="2">Error-prone DNA polymerase</fullName>
        <ecNumber evidence="2">2.7.7.7</ecNumber>
    </submittedName>
</protein>
<keyword evidence="2" id="KW-0548">Nucleotidyltransferase</keyword>
<dbReference type="GO" id="GO:0003887">
    <property type="term" value="F:DNA-directed DNA polymerase activity"/>
    <property type="evidence" value="ECO:0007669"/>
    <property type="project" value="UniProtKB-EC"/>
</dbReference>
<dbReference type="InterPro" id="IPR012340">
    <property type="entry name" value="NA-bd_OB-fold"/>
</dbReference>
<gene>
    <name evidence="2" type="primary">dnaE2_11</name>
    <name evidence="2" type="ORF">SDC9_170098</name>
</gene>
<dbReference type="Gene3D" id="2.40.50.140">
    <property type="entry name" value="Nucleic acid-binding proteins"/>
    <property type="match status" value="1"/>
</dbReference>
<dbReference type="GO" id="GO:0006260">
    <property type="term" value="P:DNA replication"/>
    <property type="evidence" value="ECO:0007669"/>
    <property type="project" value="InterPro"/>
</dbReference>
<dbReference type="InterPro" id="IPR004805">
    <property type="entry name" value="DnaE2/DnaE/PolC"/>
</dbReference>
<dbReference type="GO" id="GO:0008408">
    <property type="term" value="F:3'-5' exonuclease activity"/>
    <property type="evidence" value="ECO:0007669"/>
    <property type="project" value="InterPro"/>
</dbReference>
<dbReference type="GO" id="GO:0003676">
    <property type="term" value="F:nucleic acid binding"/>
    <property type="evidence" value="ECO:0007669"/>
    <property type="project" value="InterPro"/>
</dbReference>
<dbReference type="Pfam" id="PF01336">
    <property type="entry name" value="tRNA_anti-codon"/>
    <property type="match status" value="1"/>
</dbReference>
<comment type="caution">
    <text evidence="2">The sequence shown here is derived from an EMBL/GenBank/DDBJ whole genome shotgun (WGS) entry which is preliminary data.</text>
</comment>
<evidence type="ECO:0000313" key="2">
    <source>
        <dbReference type="EMBL" id="MPN22715.1"/>
    </source>
</evidence>
<keyword evidence="2" id="KW-0808">Transferase</keyword>